<evidence type="ECO:0000256" key="11">
    <source>
        <dbReference type="ARBA" id="ARBA00023264"/>
    </source>
</evidence>
<keyword evidence="8 13" id="KW-0443">Lipid metabolism</keyword>
<evidence type="ECO:0000256" key="2">
    <source>
        <dbReference type="ARBA" id="ARBA00022475"/>
    </source>
</evidence>
<feature type="active site" evidence="13">
    <location>
        <position position="405"/>
    </location>
</feature>
<dbReference type="FunFam" id="3.30.870.10:FF:000021">
    <property type="entry name" value="Cardiolipin synthase"/>
    <property type="match status" value="1"/>
</dbReference>
<dbReference type="STRING" id="1123281.SAMN02745180_01539"/>
<dbReference type="SMART" id="SM00155">
    <property type="entry name" value="PLDc"/>
    <property type="match status" value="2"/>
</dbReference>
<feature type="active site" evidence="13">
    <location>
        <position position="233"/>
    </location>
</feature>
<keyword evidence="2 13" id="KW-1003">Cell membrane</keyword>
<dbReference type="InterPro" id="IPR030874">
    <property type="entry name" value="Cardiolipin_synth_Firmi"/>
</dbReference>
<keyword evidence="11 13" id="KW-1208">Phospholipid metabolism</keyword>
<dbReference type="InterPro" id="IPR027379">
    <property type="entry name" value="CLS_N"/>
</dbReference>
<feature type="transmembrane region" description="Helical" evidence="13">
    <location>
        <begin position="7"/>
        <end position="29"/>
    </location>
</feature>
<keyword evidence="3 13" id="KW-0444">Lipid biosynthesis</keyword>
<dbReference type="OrthoDB" id="9762009at2"/>
<keyword evidence="9 13" id="KW-0472">Membrane</keyword>
<evidence type="ECO:0000256" key="12">
    <source>
        <dbReference type="ARBA" id="ARBA00057569"/>
    </source>
</evidence>
<evidence type="ECO:0000313" key="17">
    <source>
        <dbReference type="Proteomes" id="UP000184389"/>
    </source>
</evidence>
<keyword evidence="17" id="KW-1185">Reference proteome</keyword>
<dbReference type="HAMAP" id="MF_01916">
    <property type="entry name" value="Cardiolipin_synth_Cls"/>
    <property type="match status" value="1"/>
</dbReference>
<evidence type="ECO:0000313" key="16">
    <source>
        <dbReference type="EMBL" id="SHH95727.1"/>
    </source>
</evidence>
<comment type="function">
    <text evidence="12 13">Catalyzes the reversible phosphatidyl group transfer from one phosphatidylglycerol molecule to another to form cardiolipin (CL) (diphosphatidylglycerol) and glycerol.</text>
</comment>
<protein>
    <recommendedName>
        <fullName evidence="13 14">Cardiolipin synthase</fullName>
        <shortName evidence="13">CL synthase</shortName>
        <ecNumber evidence="13 14">2.7.8.-</ecNumber>
    </recommendedName>
</protein>
<dbReference type="PROSITE" id="PS50035">
    <property type="entry name" value="PLD"/>
    <property type="match status" value="2"/>
</dbReference>
<dbReference type="NCBIfam" id="TIGR04265">
    <property type="entry name" value="bac_cardiolipin"/>
    <property type="match status" value="1"/>
</dbReference>
<evidence type="ECO:0000256" key="5">
    <source>
        <dbReference type="ARBA" id="ARBA00022692"/>
    </source>
</evidence>
<feature type="active site" evidence="13">
    <location>
        <position position="410"/>
    </location>
</feature>
<dbReference type="PANTHER" id="PTHR21248">
    <property type="entry name" value="CARDIOLIPIN SYNTHASE"/>
    <property type="match status" value="1"/>
</dbReference>
<dbReference type="CDD" id="cd09110">
    <property type="entry name" value="PLDc_CLS_1"/>
    <property type="match status" value="1"/>
</dbReference>
<comment type="similarity">
    <text evidence="13">Belongs to the phospholipase D family. Cardiolipin synthase subfamily.</text>
</comment>
<dbReference type="SUPFAM" id="SSF56024">
    <property type="entry name" value="Phospholipase D/nuclease"/>
    <property type="match status" value="2"/>
</dbReference>
<feature type="active site" evidence="13">
    <location>
        <position position="228"/>
    </location>
</feature>
<keyword evidence="4 13" id="KW-0808">Transferase</keyword>
<dbReference type="Proteomes" id="UP000184389">
    <property type="component" value="Unassembled WGS sequence"/>
</dbReference>
<dbReference type="FunFam" id="3.30.870.10:FF:000014">
    <property type="entry name" value="Cardiolipin synthase"/>
    <property type="match status" value="1"/>
</dbReference>
<evidence type="ECO:0000256" key="8">
    <source>
        <dbReference type="ARBA" id="ARBA00023098"/>
    </source>
</evidence>
<dbReference type="Pfam" id="PF13091">
    <property type="entry name" value="PLDc_2"/>
    <property type="match status" value="2"/>
</dbReference>
<dbReference type="Pfam" id="PF13396">
    <property type="entry name" value="PLDc_N"/>
    <property type="match status" value="1"/>
</dbReference>
<evidence type="ECO:0000256" key="10">
    <source>
        <dbReference type="ARBA" id="ARBA00023209"/>
    </source>
</evidence>
<dbReference type="GO" id="GO:0032049">
    <property type="term" value="P:cardiolipin biosynthetic process"/>
    <property type="evidence" value="ECO:0007669"/>
    <property type="project" value="UniProtKB-UniRule"/>
</dbReference>
<name>A0A1M5X7C0_9FIRM</name>
<feature type="active site" evidence="13">
    <location>
        <position position="403"/>
    </location>
</feature>
<dbReference type="GO" id="GO:0008808">
    <property type="term" value="F:cardiolipin synthase activity"/>
    <property type="evidence" value="ECO:0007669"/>
    <property type="project" value="UniProtKB-UniRule"/>
</dbReference>
<keyword evidence="7 13" id="KW-1133">Transmembrane helix</keyword>
<gene>
    <name evidence="16" type="ORF">SAMN02745180_01539</name>
</gene>
<comment type="catalytic activity">
    <reaction evidence="13">
        <text>2 a 1,2-diacyl-sn-glycero-3-phospho-(1'-sn-glycerol) = a cardiolipin + glycerol</text>
        <dbReference type="Rhea" id="RHEA:31451"/>
        <dbReference type="ChEBI" id="CHEBI:17754"/>
        <dbReference type="ChEBI" id="CHEBI:62237"/>
        <dbReference type="ChEBI" id="CHEBI:64716"/>
    </reaction>
</comment>
<dbReference type="EC" id="2.7.8.-" evidence="13 14"/>
<evidence type="ECO:0000259" key="15">
    <source>
        <dbReference type="PROSITE" id="PS50035"/>
    </source>
</evidence>
<evidence type="ECO:0000256" key="9">
    <source>
        <dbReference type="ARBA" id="ARBA00023136"/>
    </source>
</evidence>
<dbReference type="GO" id="GO:0005886">
    <property type="term" value="C:plasma membrane"/>
    <property type="evidence" value="ECO:0007669"/>
    <property type="project" value="UniProtKB-SubCell"/>
</dbReference>
<dbReference type="InterPro" id="IPR022924">
    <property type="entry name" value="Cardiolipin_synthase"/>
</dbReference>
<dbReference type="AlphaFoldDB" id="A0A1M5X7C0"/>
<keyword evidence="5 13" id="KW-0812">Transmembrane</keyword>
<organism evidence="16 17">
    <name type="scientific">Sporanaerobacter acetigenes DSM 13106</name>
    <dbReference type="NCBI Taxonomy" id="1123281"/>
    <lineage>
        <taxon>Bacteria</taxon>
        <taxon>Bacillati</taxon>
        <taxon>Bacillota</taxon>
        <taxon>Tissierellia</taxon>
        <taxon>Tissierellales</taxon>
        <taxon>Sporanaerobacteraceae</taxon>
        <taxon>Sporanaerobacter</taxon>
    </lineage>
</organism>
<dbReference type="Gene3D" id="3.30.870.10">
    <property type="entry name" value="Endonuclease Chain A"/>
    <property type="match status" value="2"/>
</dbReference>
<evidence type="ECO:0000256" key="3">
    <source>
        <dbReference type="ARBA" id="ARBA00022516"/>
    </source>
</evidence>
<feature type="active site" evidence="13">
    <location>
        <position position="226"/>
    </location>
</feature>
<evidence type="ECO:0000256" key="4">
    <source>
        <dbReference type="ARBA" id="ARBA00022679"/>
    </source>
</evidence>
<accession>A0A1M5X7C0</accession>
<comment type="subcellular location">
    <subcellularLocation>
        <location evidence="1 13">Cell membrane</location>
        <topology evidence="1 13">Multi-pass membrane protein</topology>
    </subcellularLocation>
</comment>
<evidence type="ECO:0000256" key="13">
    <source>
        <dbReference type="HAMAP-Rule" id="MF_01916"/>
    </source>
</evidence>
<dbReference type="EMBL" id="FQXR01000006">
    <property type="protein sequence ID" value="SHH95727.1"/>
    <property type="molecule type" value="Genomic_DNA"/>
</dbReference>
<proteinExistence type="inferred from homology"/>
<keyword evidence="10 13" id="KW-0594">Phospholipid biosynthesis</keyword>
<sequence>MNYVVDALKWIVDNILLINILLAILLVFFERRNPTITWLWLMILFFLPGIGFLIYLFLGQDLRKKKMFKIKEEEDAYFKDIVATQEKFIEKNEFNYNEPKVVEYEDIIQFHLMSNESIYTQDNDVELFFSGLDKFNSLLKSIENAKEYIHMEYYIIRSDTISTQIVKELTKKAKEGLEVKLIYDGMGGRTLPRGFFKELIKAGGEVACFFPPFSPYLSIRINYRNHRKICIIDGKVGYVGGFNIGDEYIGYSKKFGYWRDTHAKIRGSAVKGLQWRFLLDWRFASSTEIEVSEKYFPKILAQGETGIQIVSSGPDSKWTSIKDGYLKMIINARSKVYIQTPYFIPDDSILEALKIAGLSGVDVRVIIPSKPDHPFVYWASLSYIGELLQAGVKFYTYQGGFMHSKVIVMDNVVSSVGTANLDIRSFKLNFEVNAFIYDEKINREITEKIYEDLKNCREVTIEKYRKRSFIVKFKESVSRLLSPIL</sequence>
<keyword evidence="6" id="KW-0677">Repeat</keyword>
<dbReference type="CDD" id="cd09112">
    <property type="entry name" value="PLDc_CLS_2"/>
    <property type="match status" value="1"/>
</dbReference>
<reference evidence="16 17" key="1">
    <citation type="submission" date="2016-11" db="EMBL/GenBank/DDBJ databases">
        <authorList>
            <person name="Jaros S."/>
            <person name="Januszkiewicz K."/>
            <person name="Wedrychowicz H."/>
        </authorList>
    </citation>
    <scope>NUCLEOTIDE SEQUENCE [LARGE SCALE GENOMIC DNA]</scope>
    <source>
        <strain evidence="16 17">DSM 13106</strain>
    </source>
</reference>
<dbReference type="RefSeq" id="WP_072744206.1">
    <property type="nucleotide sequence ID" value="NZ_FQXR01000006.1"/>
</dbReference>
<dbReference type="PANTHER" id="PTHR21248:SF22">
    <property type="entry name" value="PHOSPHOLIPASE D"/>
    <property type="match status" value="1"/>
</dbReference>
<evidence type="ECO:0000256" key="7">
    <source>
        <dbReference type="ARBA" id="ARBA00022989"/>
    </source>
</evidence>
<evidence type="ECO:0000256" key="6">
    <source>
        <dbReference type="ARBA" id="ARBA00022737"/>
    </source>
</evidence>
<feature type="transmembrane region" description="Helical" evidence="13">
    <location>
        <begin position="35"/>
        <end position="58"/>
    </location>
</feature>
<feature type="domain" description="PLD phosphodiesterase" evidence="15">
    <location>
        <begin position="398"/>
        <end position="425"/>
    </location>
</feature>
<evidence type="ECO:0000256" key="1">
    <source>
        <dbReference type="ARBA" id="ARBA00004651"/>
    </source>
</evidence>
<evidence type="ECO:0000256" key="14">
    <source>
        <dbReference type="NCBIfam" id="TIGR04265"/>
    </source>
</evidence>
<dbReference type="InterPro" id="IPR025202">
    <property type="entry name" value="PLD-like_dom"/>
</dbReference>
<dbReference type="InterPro" id="IPR001736">
    <property type="entry name" value="PLipase_D/transphosphatidylase"/>
</dbReference>
<feature type="domain" description="PLD phosphodiesterase" evidence="15">
    <location>
        <begin position="221"/>
        <end position="248"/>
    </location>
</feature>